<reference evidence="2" key="1">
    <citation type="submission" date="2018-06" db="EMBL/GenBank/DDBJ databases">
        <authorList>
            <person name="Zhirakovskaya E."/>
        </authorList>
    </citation>
    <scope>NUCLEOTIDE SEQUENCE</scope>
</reference>
<dbReference type="AlphaFoldDB" id="A0A3B0UED9"/>
<sequence length="120" mass="12994">MGKHINIVAALQIGFSIFGLLIGIAVFLILHVVGSFSGDNEAEMILSIIGNIVIIFFALMSIPGIIAGIGLFKRKEWARILTLIISVLNLFNFPFGTAVGVYSIWVLSNEENANAFKNQG</sequence>
<gene>
    <name evidence="2" type="ORF">MNBD_BACTEROID01-83</name>
</gene>
<keyword evidence="1" id="KW-1133">Transmembrane helix</keyword>
<accession>A0A3B0UED9</accession>
<feature type="transmembrane region" description="Helical" evidence="1">
    <location>
        <begin position="7"/>
        <end position="33"/>
    </location>
</feature>
<protein>
    <submittedName>
        <fullName evidence="2">Uncharacterized protein</fullName>
    </submittedName>
</protein>
<keyword evidence="1" id="KW-0472">Membrane</keyword>
<dbReference type="EMBL" id="UOEP01000229">
    <property type="protein sequence ID" value="VAW24952.1"/>
    <property type="molecule type" value="Genomic_DNA"/>
</dbReference>
<keyword evidence="1" id="KW-0812">Transmembrane</keyword>
<evidence type="ECO:0000256" key="1">
    <source>
        <dbReference type="SAM" id="Phobius"/>
    </source>
</evidence>
<evidence type="ECO:0000313" key="2">
    <source>
        <dbReference type="EMBL" id="VAW24952.1"/>
    </source>
</evidence>
<organism evidence="2">
    <name type="scientific">hydrothermal vent metagenome</name>
    <dbReference type="NCBI Taxonomy" id="652676"/>
    <lineage>
        <taxon>unclassified sequences</taxon>
        <taxon>metagenomes</taxon>
        <taxon>ecological metagenomes</taxon>
    </lineage>
</organism>
<feature type="transmembrane region" description="Helical" evidence="1">
    <location>
        <begin position="81"/>
        <end position="105"/>
    </location>
</feature>
<proteinExistence type="predicted"/>
<feature type="transmembrane region" description="Helical" evidence="1">
    <location>
        <begin position="45"/>
        <end position="69"/>
    </location>
</feature>
<name>A0A3B0UED9_9ZZZZ</name>